<sequence length="262" mass="30378">MKETIQRQRIQLYRALQGGGGEQRDHSASSREKYEERIKEMIRKREKLEVFFRGLDREAFSLPSPPPFLPPLRSVCPPPLPHPIREEAQKCTIHMDNFEHFISEMEKMKVFRYKGTQMSEYIRLQREVSAALHSLKRLMGEENSTGGNRRTASLLIRSLVNRFKDVMARSQRHWDSPTCRLYSSMFRQETGSHGATQTAEGVGGKEETDTGGNSRPQAPPPPTPPSPSARFHPLDLLHRWSRQEVSFPNPRPHVLDLFHRWR</sequence>
<reference evidence="2" key="1">
    <citation type="submission" date="2014-11" db="EMBL/GenBank/DDBJ databases">
        <authorList>
            <person name="Otto D Thomas"/>
            <person name="Naeem Raeece"/>
        </authorList>
    </citation>
    <scope>NUCLEOTIDE SEQUENCE</scope>
</reference>
<evidence type="ECO:0000256" key="1">
    <source>
        <dbReference type="SAM" id="MobiDB-lite"/>
    </source>
</evidence>
<dbReference type="EMBL" id="CDMZ01005886">
    <property type="protein sequence ID" value="CEM55538.1"/>
    <property type="molecule type" value="Genomic_DNA"/>
</dbReference>
<dbReference type="VEuPathDB" id="CryptoDB:Cvel_13632"/>
<feature type="compositionally biased region" description="Polar residues" evidence="1">
    <location>
        <begin position="189"/>
        <end position="199"/>
    </location>
</feature>
<accession>A0A0G4IEB9</accession>
<gene>
    <name evidence="2" type="ORF">Cvel_13632</name>
</gene>
<dbReference type="AlphaFoldDB" id="A0A0G4IEB9"/>
<name>A0A0G4IEB9_9ALVE</name>
<protein>
    <submittedName>
        <fullName evidence="2">Uncharacterized protein</fullName>
    </submittedName>
</protein>
<feature type="compositionally biased region" description="Pro residues" evidence="1">
    <location>
        <begin position="217"/>
        <end position="227"/>
    </location>
</feature>
<proteinExistence type="predicted"/>
<organism evidence="2">
    <name type="scientific">Chromera velia CCMP2878</name>
    <dbReference type="NCBI Taxonomy" id="1169474"/>
    <lineage>
        <taxon>Eukaryota</taxon>
        <taxon>Sar</taxon>
        <taxon>Alveolata</taxon>
        <taxon>Colpodellida</taxon>
        <taxon>Chromeraceae</taxon>
        <taxon>Chromera</taxon>
    </lineage>
</organism>
<evidence type="ECO:0000313" key="2">
    <source>
        <dbReference type="EMBL" id="CEM55538.1"/>
    </source>
</evidence>
<feature type="compositionally biased region" description="Basic and acidic residues" evidence="1">
    <location>
        <begin position="22"/>
        <end position="34"/>
    </location>
</feature>
<feature type="region of interest" description="Disordered" evidence="1">
    <location>
        <begin position="13"/>
        <end position="34"/>
    </location>
</feature>
<feature type="region of interest" description="Disordered" evidence="1">
    <location>
        <begin position="189"/>
        <end position="233"/>
    </location>
</feature>